<dbReference type="Pfam" id="PF11856">
    <property type="entry name" value="DUF3376"/>
    <property type="match status" value="1"/>
</dbReference>
<dbReference type="NCBIfam" id="TIGR03607">
    <property type="entry name" value="patatin-like protein"/>
    <property type="match status" value="1"/>
</dbReference>
<reference evidence="5 6" key="1">
    <citation type="submission" date="2019-03" db="EMBL/GenBank/DDBJ databases">
        <title>Genome sequence of Thiobacillaceae bacterium LSR1, a sulfur-oxidizing bacterium isolated from freshwater sediment.</title>
        <authorList>
            <person name="Li S."/>
        </authorList>
    </citation>
    <scope>NUCLEOTIDE SEQUENCE [LARGE SCALE GENOMIC DNA]</scope>
    <source>
        <strain evidence="5 6">LSR1</strain>
    </source>
</reference>
<dbReference type="Proteomes" id="UP000295443">
    <property type="component" value="Unassembled WGS sequence"/>
</dbReference>
<evidence type="ECO:0000259" key="4">
    <source>
        <dbReference type="PROSITE" id="PS51635"/>
    </source>
</evidence>
<feature type="transmembrane region" description="Helical" evidence="3">
    <location>
        <begin position="942"/>
        <end position="959"/>
    </location>
</feature>
<dbReference type="InterPro" id="IPR002641">
    <property type="entry name" value="PNPLA_dom"/>
</dbReference>
<keyword evidence="2" id="KW-0442">Lipid degradation</keyword>
<dbReference type="PROSITE" id="PS51635">
    <property type="entry name" value="PNPLA"/>
    <property type="match status" value="1"/>
</dbReference>
<evidence type="ECO:0000256" key="1">
    <source>
        <dbReference type="ARBA" id="ARBA00023098"/>
    </source>
</evidence>
<dbReference type="InterPro" id="IPR016035">
    <property type="entry name" value="Acyl_Trfase/lysoPLipase"/>
</dbReference>
<comment type="caution">
    <text evidence="5">The sequence shown here is derived from an EMBL/GenBank/DDBJ whole genome shotgun (WGS) entry which is preliminary data.</text>
</comment>
<keyword evidence="6" id="KW-1185">Reference proteome</keyword>
<evidence type="ECO:0000313" key="5">
    <source>
        <dbReference type="EMBL" id="TCJ12989.1"/>
    </source>
</evidence>
<accession>A0A4R1B923</accession>
<name>A0A4R1B923_9PROT</name>
<dbReference type="EMBL" id="SJZB01000042">
    <property type="protein sequence ID" value="TCJ12989.1"/>
    <property type="molecule type" value="Genomic_DNA"/>
</dbReference>
<dbReference type="InterPro" id="IPR024282">
    <property type="entry name" value="DUF3376"/>
</dbReference>
<feature type="transmembrane region" description="Helical" evidence="3">
    <location>
        <begin position="914"/>
        <end position="936"/>
    </location>
</feature>
<sequence>MDSTPASAHDAFHEQELRIALVMNGGVSLAVWIGGVAQEINRLVRRESVYGRLCQALWLRPRVDIVSGTSAGGINGALLALAMSQGKPLDPLRGIWLAKGDIVRLLRDASQDDPPSLLDGGYFYAAMADGFRQVQRQAGKGLQPPAEVPIELTLTTTVLAGEVRDFPDDLGTVIRDVSHRGLIKFRRGPDTPEDHFAEADIVAKLAAAARATASFPGAFEPFYLPGRDERRKAGGVPVPCLAGHTDFNKDWPAGRYVVDGGVLDNNPLESAIDAIFRQRAEGEVRRVLAYVVPDPGYIPDPPPQDPEQVPSLLGTSLAALVNIPRVESVSEQLRAIAEHNRRVASQRDTRLLVARSLDWEGADRIAESVFPGYRLRRAQSAADYIALALVEGAAGQGQALGRRARQRIVDALLEFPRLPWLPDDFAYAEAAGEWRWGLYTLKNVMTMVLDLLRRGVGLVPARRSEFAEPAWQGLVQARRKAYDLVAELDRLRQLDGGHWVGRGRALAARLRALESGAGDNGLQDLLSAEVTTWVRRFDADAEDGGSAPRPFAALAGEIGTLFGAVLPLLRQVLALGAPRRASDEYAELSTLLDFLDRPDAEGRAPAPWRRPLTLEVVHYAFGAETTQDQYLELVQFSANAASPLGGPEGLEQKLAGVQVAHFGAFYKASWRVNDWMFGRLDGAERLVRILLDPGRLARLFGYAGEPVPTGAATALAHLREAALGGLPEAAGDAAFLQGRWAARESALRAELAFLDRDDGLPGQLPECVAMLLERLHLEILRQELPALADAVGDDELDGADPSGNGPKFLKRFRAALFPPGAPPAPLAGAPALSAEQLLELFRGARVGEEKIMQEAGSDRFTALATRAAAVAVSALSGKGSGLKWLRGVFAAVRTPLVVLDILVRALLKRGRSRVFLSLYAMAMAASAALLLAVPFADARLHAVVAWAAGGILVLGLALPVRRHPRLLLGLALLVGLAVLVWKGVPLVRAWLG</sequence>
<dbReference type="SUPFAM" id="SSF52151">
    <property type="entry name" value="FabD/lysophospholipase-like"/>
    <property type="match status" value="1"/>
</dbReference>
<dbReference type="Gene3D" id="3.40.1090.10">
    <property type="entry name" value="Cytosolic phospholipase A2 catalytic domain"/>
    <property type="match status" value="2"/>
</dbReference>
<keyword evidence="3" id="KW-1133">Transmembrane helix</keyword>
<dbReference type="GO" id="GO:0016042">
    <property type="term" value="P:lipid catabolic process"/>
    <property type="evidence" value="ECO:0007669"/>
    <property type="project" value="UniProtKB-UniRule"/>
</dbReference>
<evidence type="ECO:0000256" key="2">
    <source>
        <dbReference type="PROSITE-ProRule" id="PRU01161"/>
    </source>
</evidence>
<dbReference type="Pfam" id="PF01734">
    <property type="entry name" value="Patatin"/>
    <property type="match status" value="1"/>
</dbReference>
<protein>
    <submittedName>
        <fullName evidence="5">Patatin-like protein</fullName>
    </submittedName>
</protein>
<dbReference type="AlphaFoldDB" id="A0A4R1B923"/>
<proteinExistence type="predicted"/>
<keyword evidence="2" id="KW-0378">Hydrolase</keyword>
<feature type="short sequence motif" description="GXSXG" evidence="2">
    <location>
        <begin position="68"/>
        <end position="72"/>
    </location>
</feature>
<comment type="caution">
    <text evidence="2">Lacks conserved residue(s) required for the propagation of feature annotation.</text>
</comment>
<dbReference type="GO" id="GO:0016787">
    <property type="term" value="F:hydrolase activity"/>
    <property type="evidence" value="ECO:0007669"/>
    <property type="project" value="UniProtKB-UniRule"/>
</dbReference>
<feature type="active site" description="Proton acceptor" evidence="2">
    <location>
        <position position="259"/>
    </location>
</feature>
<organism evidence="5 6">
    <name type="scientific">Parasulfuritortus cantonensis</name>
    <dbReference type="NCBI Taxonomy" id="2528202"/>
    <lineage>
        <taxon>Bacteria</taxon>
        <taxon>Pseudomonadati</taxon>
        <taxon>Pseudomonadota</taxon>
        <taxon>Betaproteobacteria</taxon>
        <taxon>Nitrosomonadales</taxon>
        <taxon>Thiobacillaceae</taxon>
        <taxon>Parasulfuritortus</taxon>
    </lineage>
</organism>
<dbReference type="RefSeq" id="WP_131447976.1">
    <property type="nucleotide sequence ID" value="NZ_SJZB01000042.1"/>
</dbReference>
<keyword evidence="3" id="KW-0812">Transmembrane</keyword>
<evidence type="ECO:0000256" key="3">
    <source>
        <dbReference type="SAM" id="Phobius"/>
    </source>
</evidence>
<dbReference type="InterPro" id="IPR019894">
    <property type="entry name" value="Patatin-related_protein"/>
</dbReference>
<keyword evidence="3" id="KW-0472">Membrane</keyword>
<feature type="domain" description="PNPLA" evidence="4">
    <location>
        <begin position="21"/>
        <end position="272"/>
    </location>
</feature>
<gene>
    <name evidence="5" type="ORF">EZJ19_12265</name>
</gene>
<feature type="transmembrane region" description="Helical" evidence="3">
    <location>
        <begin position="966"/>
        <end position="984"/>
    </location>
</feature>
<feature type="short sequence motif" description="DGA/G" evidence="2">
    <location>
        <begin position="259"/>
        <end position="261"/>
    </location>
</feature>
<keyword evidence="1 2" id="KW-0443">Lipid metabolism</keyword>
<feature type="active site" description="Nucleophile" evidence="2">
    <location>
        <position position="70"/>
    </location>
</feature>
<feature type="transmembrane region" description="Helical" evidence="3">
    <location>
        <begin position="884"/>
        <end position="907"/>
    </location>
</feature>
<dbReference type="OrthoDB" id="8728704at2"/>
<evidence type="ECO:0000313" key="6">
    <source>
        <dbReference type="Proteomes" id="UP000295443"/>
    </source>
</evidence>